<dbReference type="EMBL" id="QZEZ01000001">
    <property type="protein sequence ID" value="RJK97668.1"/>
    <property type="molecule type" value="Genomic_DNA"/>
</dbReference>
<keyword evidence="2 5" id="KW-0378">Hydrolase</keyword>
<dbReference type="GO" id="GO:0016787">
    <property type="term" value="F:hydrolase activity"/>
    <property type="evidence" value="ECO:0007669"/>
    <property type="project" value="UniProtKB-UniRule"/>
</dbReference>
<gene>
    <name evidence="7" type="ORF">D5H78_01215</name>
</gene>
<evidence type="ECO:0000256" key="4">
    <source>
        <dbReference type="ARBA" id="ARBA00022840"/>
    </source>
</evidence>
<dbReference type="GO" id="GO:0005829">
    <property type="term" value="C:cytosol"/>
    <property type="evidence" value="ECO:0007669"/>
    <property type="project" value="TreeGrafter"/>
</dbReference>
<feature type="domain" description="UvrD-like helicase ATP-binding" evidence="6">
    <location>
        <begin position="180"/>
        <end position="584"/>
    </location>
</feature>
<dbReference type="GO" id="GO:0005524">
    <property type="term" value="F:ATP binding"/>
    <property type="evidence" value="ECO:0007669"/>
    <property type="project" value="UniProtKB-UniRule"/>
</dbReference>
<dbReference type="GO" id="GO:0043138">
    <property type="term" value="F:3'-5' DNA helicase activity"/>
    <property type="evidence" value="ECO:0007669"/>
    <property type="project" value="TreeGrafter"/>
</dbReference>
<accession>A0A3A3Z421</accession>
<keyword evidence="1 5" id="KW-0547">Nucleotide-binding</keyword>
<evidence type="ECO:0000259" key="6">
    <source>
        <dbReference type="PROSITE" id="PS51198"/>
    </source>
</evidence>
<dbReference type="AlphaFoldDB" id="A0A3A3Z421"/>
<name>A0A3A3Z421_9ACTN</name>
<dbReference type="GO" id="GO:0003677">
    <property type="term" value="F:DNA binding"/>
    <property type="evidence" value="ECO:0007669"/>
    <property type="project" value="InterPro"/>
</dbReference>
<dbReference type="OrthoDB" id="9787585at2"/>
<dbReference type="Gene3D" id="3.40.50.300">
    <property type="entry name" value="P-loop containing nucleotide triphosphate hydrolases"/>
    <property type="match status" value="2"/>
</dbReference>
<sequence>MTQHASPAAAEQPVVDTAYARLDELRSTAQERLDAVRRSRPSGTAQSRSERDAFAQLYEDRLAQLRGVEDRLVFGRLDLRDGTTRYVGRIGMSDEDQRQLLVDWRAPGAEQFYQATAAAAGDVVRRRHIALRGRTVTGVEDEVLDLDAPAEGDLVLSGEGALMAALAEHRTGRMRDIVGTIQAEQDRVVRAPLAGVLVVQGGPGTGKTAVALHRAAYLLYTHRERLERSGVLVVGPSPVFLRYIEQVLPSLGETGVVMSTPAELYPGVVARGAEDPRAAALKGDLRMAKVVRRAVDARQVVPAEPVPLRVEGTTVHLRPQVVAEARARARRSGKPHNAVRATFVKQVLDSLLGQLARELRVTLDEHSRPELLASLREAPDVRREVNLCWMPLTPERLLADLLADPRRLAAAAPWTTPAQRRLLARPRDAAWTPADVPLLDEAAELLGEDDTAARLEARRAAAERAAEVRYAQGALQLSGAGAMVSAELLADRFADHGPRLSLAERAGADRTWAFGHVVVDEAQELTPMHWRLLARRCPSRSMTLVGDVAQTAALGGATSWAAALDPVLEGRWTLEELTVGYRTPAGITAVAAGVLEAAGVDVRPPRAAREGEPPVAHRLARTDAAAVAGVLRGELARLGGGRLAVVVPRRGHEDLAAGLPGLLPPGTVGAGGLDDAPVSVLDVEQVKGLEFDVVVLVEPLDVLEQSPRGANDLYVALTRPTQRLVVVHARDLPPGMGALRALDRSA</sequence>
<organism evidence="7 8">
    <name type="scientific">Vallicoccus soli</name>
    <dbReference type="NCBI Taxonomy" id="2339232"/>
    <lineage>
        <taxon>Bacteria</taxon>
        <taxon>Bacillati</taxon>
        <taxon>Actinomycetota</taxon>
        <taxon>Actinomycetes</taxon>
        <taxon>Motilibacterales</taxon>
        <taxon>Vallicoccaceae</taxon>
        <taxon>Vallicoccus</taxon>
    </lineage>
</organism>
<protein>
    <submittedName>
        <fullName evidence="7">AAA family ATPase</fullName>
    </submittedName>
</protein>
<dbReference type="SUPFAM" id="SSF52540">
    <property type="entry name" value="P-loop containing nucleoside triphosphate hydrolases"/>
    <property type="match status" value="1"/>
</dbReference>
<evidence type="ECO:0000256" key="3">
    <source>
        <dbReference type="ARBA" id="ARBA00022806"/>
    </source>
</evidence>
<dbReference type="PANTHER" id="PTHR11070">
    <property type="entry name" value="UVRD / RECB / PCRA DNA HELICASE FAMILY MEMBER"/>
    <property type="match status" value="1"/>
</dbReference>
<dbReference type="Proteomes" id="UP000265614">
    <property type="component" value="Unassembled WGS sequence"/>
</dbReference>
<keyword evidence="4 5" id="KW-0067">ATP-binding</keyword>
<dbReference type="InterPro" id="IPR014016">
    <property type="entry name" value="UvrD-like_ATP-bd"/>
</dbReference>
<feature type="binding site" evidence="5">
    <location>
        <begin position="201"/>
        <end position="208"/>
    </location>
    <ligand>
        <name>ATP</name>
        <dbReference type="ChEBI" id="CHEBI:30616"/>
    </ligand>
</feature>
<dbReference type="PROSITE" id="PS51198">
    <property type="entry name" value="UVRD_HELICASE_ATP_BIND"/>
    <property type="match status" value="1"/>
</dbReference>
<dbReference type="InterPro" id="IPR000212">
    <property type="entry name" value="DNA_helicase_UvrD/REP"/>
</dbReference>
<evidence type="ECO:0000256" key="5">
    <source>
        <dbReference type="PROSITE-ProRule" id="PRU00560"/>
    </source>
</evidence>
<comment type="caution">
    <text evidence="7">The sequence shown here is derived from an EMBL/GenBank/DDBJ whole genome shotgun (WGS) entry which is preliminary data.</text>
</comment>
<evidence type="ECO:0000256" key="1">
    <source>
        <dbReference type="ARBA" id="ARBA00022741"/>
    </source>
</evidence>
<evidence type="ECO:0000313" key="8">
    <source>
        <dbReference type="Proteomes" id="UP000265614"/>
    </source>
</evidence>
<dbReference type="InterPro" id="IPR027417">
    <property type="entry name" value="P-loop_NTPase"/>
</dbReference>
<dbReference type="InterPro" id="IPR027785">
    <property type="entry name" value="UvrD-like_helicase_C"/>
</dbReference>
<evidence type="ECO:0000256" key="2">
    <source>
        <dbReference type="ARBA" id="ARBA00022801"/>
    </source>
</evidence>
<dbReference type="Pfam" id="PF13538">
    <property type="entry name" value="UvrD_C_2"/>
    <property type="match status" value="1"/>
</dbReference>
<dbReference type="RefSeq" id="WP_119948594.1">
    <property type="nucleotide sequence ID" value="NZ_QZEZ01000001.1"/>
</dbReference>
<keyword evidence="3 5" id="KW-0347">Helicase</keyword>
<evidence type="ECO:0000313" key="7">
    <source>
        <dbReference type="EMBL" id="RJK97668.1"/>
    </source>
</evidence>
<proteinExistence type="predicted"/>
<keyword evidence="8" id="KW-1185">Reference proteome</keyword>
<dbReference type="PANTHER" id="PTHR11070:SF45">
    <property type="entry name" value="DNA 3'-5' HELICASE"/>
    <property type="match status" value="1"/>
</dbReference>
<dbReference type="GO" id="GO:0000725">
    <property type="term" value="P:recombinational repair"/>
    <property type="evidence" value="ECO:0007669"/>
    <property type="project" value="TreeGrafter"/>
</dbReference>
<reference evidence="7 8" key="1">
    <citation type="submission" date="2018-09" db="EMBL/GenBank/DDBJ databases">
        <title>YIM 75000 draft genome.</title>
        <authorList>
            <person name="Tang S."/>
            <person name="Feng Y."/>
        </authorList>
    </citation>
    <scope>NUCLEOTIDE SEQUENCE [LARGE SCALE GENOMIC DNA]</scope>
    <source>
        <strain evidence="7 8">YIM 75000</strain>
    </source>
</reference>